<evidence type="ECO:0000256" key="3">
    <source>
        <dbReference type="ARBA" id="ARBA00023163"/>
    </source>
</evidence>
<dbReference type="PANTHER" id="PTHR13408">
    <property type="entry name" value="DNA-DIRECTED RNA POLYMERASE III"/>
    <property type="match status" value="1"/>
</dbReference>
<dbReference type="AlphaFoldDB" id="F4RTL5"/>
<protein>
    <recommendedName>
        <fullName evidence="8">DNA-directed RNA polymerase III subunit RPC4</fullName>
    </recommendedName>
</protein>
<dbReference type="GeneID" id="18923509"/>
<evidence type="ECO:0000313" key="7">
    <source>
        <dbReference type="Proteomes" id="UP000001072"/>
    </source>
</evidence>
<keyword evidence="2" id="KW-0240">DNA-directed RNA polymerase</keyword>
<dbReference type="GO" id="GO:0042797">
    <property type="term" value="P:tRNA transcription by RNA polymerase III"/>
    <property type="evidence" value="ECO:0007669"/>
    <property type="project" value="TreeGrafter"/>
</dbReference>
<feature type="compositionally biased region" description="Polar residues" evidence="5">
    <location>
        <begin position="268"/>
        <end position="280"/>
    </location>
</feature>
<dbReference type="VEuPathDB" id="FungiDB:MELLADRAFT_108593"/>
<keyword evidence="3" id="KW-0804">Transcription</keyword>
<accession>F4RTL5</accession>
<gene>
    <name evidence="6" type="ORF">MELLADRAFT_108593</name>
</gene>
<dbReference type="KEGG" id="mlr:MELLADRAFT_108593"/>
<dbReference type="STRING" id="747676.F4RTL5"/>
<feature type="compositionally biased region" description="Basic and acidic residues" evidence="5">
    <location>
        <begin position="75"/>
        <end position="91"/>
    </location>
</feature>
<dbReference type="eggNOG" id="KOG3122">
    <property type="taxonomic scope" value="Eukaryota"/>
</dbReference>
<dbReference type="Pfam" id="PF05132">
    <property type="entry name" value="RNA_pol_Rpc4"/>
    <property type="match status" value="1"/>
</dbReference>
<dbReference type="EMBL" id="GL883119">
    <property type="protein sequence ID" value="EGG04278.1"/>
    <property type="molecule type" value="Genomic_DNA"/>
</dbReference>
<dbReference type="FunCoup" id="F4RTL5">
    <property type="interactions" value="37"/>
</dbReference>
<sequence>MSELPGATFARGGRGGRGRGRGRGRGAISESVPPIPPPDSNDPPGNFTSNRPISVNPSDASVTTAPSKFKPRMVKRVEKVEPIDLDSHDQSSSRGRGRGRGRGAERGGRGRAEIVMTASGAFAMGPAEGGPRTGRIQGPTRSGMRKIDNSVTSTGPSSRAQSGSVTPWDGGPSDMFDLYSDIDENPEDEMDGDEGEGDRGKVADLNDISNEHPMAPLTLPWDPNRIAERERLMAERDAKLRKLAELKLKSEDEKPVIEGLGDDLKPNGSRSTNSPALFSGSVTPAVTRASTITATESVVKSETVEEQTLEAMKSDVKLKLEQIEEMATPDTNTTSSSSKSGPPLYIFQFPRHFPQFRKASDIALNPPTDPAADAATTVPARKKLLKKKKPQVDDWAGWGKGGRRDDCPGVPLGEEDKPVEGQIGELVIRRSGRVQMLIGEVAYDVLPAAQPTFHQEVAVIDPKPESSLRAMFVLGPTNKKFIVAPDVSSLLERDERERKVKSEKSSTDV</sequence>
<feature type="region of interest" description="Disordered" evidence="5">
    <location>
        <begin position="395"/>
        <end position="417"/>
    </location>
</feature>
<evidence type="ECO:0000256" key="2">
    <source>
        <dbReference type="ARBA" id="ARBA00022478"/>
    </source>
</evidence>
<dbReference type="RefSeq" id="XP_007412407.1">
    <property type="nucleotide sequence ID" value="XM_007412345.1"/>
</dbReference>
<proteinExistence type="predicted"/>
<keyword evidence="7" id="KW-1185">Reference proteome</keyword>
<comment type="subcellular location">
    <subcellularLocation>
        <location evidence="1">Nucleus</location>
    </subcellularLocation>
</comment>
<feature type="compositionally biased region" description="Polar residues" evidence="5">
    <location>
        <begin position="149"/>
        <end position="165"/>
    </location>
</feature>
<dbReference type="OrthoDB" id="5836119at2759"/>
<feature type="region of interest" description="Disordered" evidence="5">
    <location>
        <begin position="1"/>
        <end position="222"/>
    </location>
</feature>
<dbReference type="InParanoid" id="F4RTL5"/>
<keyword evidence="4" id="KW-0539">Nucleus</keyword>
<name>F4RTL5_MELLP</name>
<dbReference type="GO" id="GO:0003677">
    <property type="term" value="F:DNA binding"/>
    <property type="evidence" value="ECO:0007669"/>
    <property type="project" value="InterPro"/>
</dbReference>
<evidence type="ECO:0008006" key="8">
    <source>
        <dbReference type="Google" id="ProtNLM"/>
    </source>
</evidence>
<reference evidence="7" key="1">
    <citation type="journal article" date="2011" name="Proc. Natl. Acad. Sci. U.S.A.">
        <title>Obligate biotrophy features unraveled by the genomic analysis of rust fungi.</title>
        <authorList>
            <person name="Duplessis S."/>
            <person name="Cuomo C.A."/>
            <person name="Lin Y.-C."/>
            <person name="Aerts A."/>
            <person name="Tisserant E."/>
            <person name="Veneault-Fourrey C."/>
            <person name="Joly D.L."/>
            <person name="Hacquard S."/>
            <person name="Amselem J."/>
            <person name="Cantarel B.L."/>
            <person name="Chiu R."/>
            <person name="Coutinho P.M."/>
            <person name="Feau N."/>
            <person name="Field M."/>
            <person name="Frey P."/>
            <person name="Gelhaye E."/>
            <person name="Goldberg J."/>
            <person name="Grabherr M.G."/>
            <person name="Kodira C.D."/>
            <person name="Kohler A."/>
            <person name="Kuees U."/>
            <person name="Lindquist E.A."/>
            <person name="Lucas S.M."/>
            <person name="Mago R."/>
            <person name="Mauceli E."/>
            <person name="Morin E."/>
            <person name="Murat C."/>
            <person name="Pangilinan J.L."/>
            <person name="Park R."/>
            <person name="Pearson M."/>
            <person name="Quesneville H."/>
            <person name="Rouhier N."/>
            <person name="Sakthikumar S."/>
            <person name="Salamov A.A."/>
            <person name="Schmutz J."/>
            <person name="Selles B."/>
            <person name="Shapiro H."/>
            <person name="Tanguay P."/>
            <person name="Tuskan G.A."/>
            <person name="Henrissat B."/>
            <person name="Van de Peer Y."/>
            <person name="Rouze P."/>
            <person name="Ellis J.G."/>
            <person name="Dodds P.N."/>
            <person name="Schein J.E."/>
            <person name="Zhong S."/>
            <person name="Hamelin R.C."/>
            <person name="Grigoriev I.V."/>
            <person name="Szabo L.J."/>
            <person name="Martin F."/>
        </authorList>
    </citation>
    <scope>NUCLEOTIDE SEQUENCE [LARGE SCALE GENOMIC DNA]</scope>
    <source>
        <strain evidence="7">98AG31 / pathotype 3-4-7</strain>
    </source>
</reference>
<evidence type="ECO:0000256" key="1">
    <source>
        <dbReference type="ARBA" id="ARBA00004123"/>
    </source>
</evidence>
<evidence type="ECO:0000256" key="4">
    <source>
        <dbReference type="ARBA" id="ARBA00023242"/>
    </source>
</evidence>
<feature type="compositionally biased region" description="Acidic residues" evidence="5">
    <location>
        <begin position="180"/>
        <end position="196"/>
    </location>
</feature>
<feature type="compositionally biased region" description="Basic and acidic residues" evidence="5">
    <location>
        <begin position="102"/>
        <end position="112"/>
    </location>
</feature>
<dbReference type="InterPro" id="IPR007811">
    <property type="entry name" value="RPC4"/>
</dbReference>
<organism evidence="7">
    <name type="scientific">Melampsora larici-populina (strain 98AG31 / pathotype 3-4-7)</name>
    <name type="common">Poplar leaf rust fungus</name>
    <dbReference type="NCBI Taxonomy" id="747676"/>
    <lineage>
        <taxon>Eukaryota</taxon>
        <taxon>Fungi</taxon>
        <taxon>Dikarya</taxon>
        <taxon>Basidiomycota</taxon>
        <taxon>Pucciniomycotina</taxon>
        <taxon>Pucciniomycetes</taxon>
        <taxon>Pucciniales</taxon>
        <taxon>Melampsoraceae</taxon>
        <taxon>Melampsora</taxon>
    </lineage>
</organism>
<dbReference type="PANTHER" id="PTHR13408:SF0">
    <property type="entry name" value="DNA-DIRECTED RNA POLYMERASE III SUBUNIT RPC4"/>
    <property type="match status" value="1"/>
</dbReference>
<feature type="compositionally biased region" description="Polar residues" evidence="5">
    <location>
        <begin position="46"/>
        <end position="66"/>
    </location>
</feature>
<evidence type="ECO:0000313" key="6">
    <source>
        <dbReference type="EMBL" id="EGG04278.1"/>
    </source>
</evidence>
<feature type="compositionally biased region" description="Basic residues" evidence="5">
    <location>
        <begin position="14"/>
        <end position="24"/>
    </location>
</feature>
<dbReference type="HOGENOM" id="CLU_033578_0_0_1"/>
<evidence type="ECO:0000256" key="5">
    <source>
        <dbReference type="SAM" id="MobiDB-lite"/>
    </source>
</evidence>
<dbReference type="Proteomes" id="UP000001072">
    <property type="component" value="Unassembled WGS sequence"/>
</dbReference>
<feature type="region of interest" description="Disordered" evidence="5">
    <location>
        <begin position="257"/>
        <end position="280"/>
    </location>
</feature>
<dbReference type="GO" id="GO:0005666">
    <property type="term" value="C:RNA polymerase III complex"/>
    <property type="evidence" value="ECO:0007669"/>
    <property type="project" value="InterPro"/>
</dbReference>